<feature type="transmembrane region" description="Helical" evidence="1">
    <location>
        <begin position="12"/>
        <end position="29"/>
    </location>
</feature>
<dbReference type="AlphaFoldDB" id="A0A2P5BSI8"/>
<reference evidence="3" key="1">
    <citation type="submission" date="2016-06" db="EMBL/GenBank/DDBJ databases">
        <title>Parallel loss of symbiosis genes in relatives of nitrogen-fixing non-legume Parasponia.</title>
        <authorList>
            <person name="Van Velzen R."/>
            <person name="Holmer R."/>
            <person name="Bu F."/>
            <person name="Rutten L."/>
            <person name="Van Zeijl A."/>
            <person name="Liu W."/>
            <person name="Santuari L."/>
            <person name="Cao Q."/>
            <person name="Sharma T."/>
            <person name="Shen D."/>
            <person name="Roswanjaya Y."/>
            <person name="Wardhani T."/>
            <person name="Kalhor M.S."/>
            <person name="Jansen J."/>
            <person name="Van den Hoogen J."/>
            <person name="Gungor B."/>
            <person name="Hartog M."/>
            <person name="Hontelez J."/>
            <person name="Verver J."/>
            <person name="Yang W.-C."/>
            <person name="Schijlen E."/>
            <person name="Repin R."/>
            <person name="Schilthuizen M."/>
            <person name="Schranz E."/>
            <person name="Heidstra R."/>
            <person name="Miyata K."/>
            <person name="Fedorova E."/>
            <person name="Kohlen W."/>
            <person name="Bisseling T."/>
            <person name="Smit S."/>
            <person name="Geurts R."/>
        </authorList>
    </citation>
    <scope>NUCLEOTIDE SEQUENCE [LARGE SCALE GENOMIC DNA]</scope>
    <source>
        <strain evidence="3">cv. RG33-2</strain>
    </source>
</reference>
<evidence type="ECO:0000313" key="2">
    <source>
        <dbReference type="EMBL" id="PON51761.1"/>
    </source>
</evidence>
<dbReference type="Proteomes" id="UP000237000">
    <property type="component" value="Unassembled WGS sequence"/>
</dbReference>
<organism evidence="2 3">
    <name type="scientific">Trema orientale</name>
    <name type="common">Charcoal tree</name>
    <name type="synonym">Celtis orientalis</name>
    <dbReference type="NCBI Taxonomy" id="63057"/>
    <lineage>
        <taxon>Eukaryota</taxon>
        <taxon>Viridiplantae</taxon>
        <taxon>Streptophyta</taxon>
        <taxon>Embryophyta</taxon>
        <taxon>Tracheophyta</taxon>
        <taxon>Spermatophyta</taxon>
        <taxon>Magnoliopsida</taxon>
        <taxon>eudicotyledons</taxon>
        <taxon>Gunneridae</taxon>
        <taxon>Pentapetalae</taxon>
        <taxon>rosids</taxon>
        <taxon>fabids</taxon>
        <taxon>Rosales</taxon>
        <taxon>Cannabaceae</taxon>
        <taxon>Trema</taxon>
    </lineage>
</organism>
<keyword evidence="3" id="KW-1185">Reference proteome</keyword>
<evidence type="ECO:0000256" key="1">
    <source>
        <dbReference type="SAM" id="Phobius"/>
    </source>
</evidence>
<evidence type="ECO:0000313" key="3">
    <source>
        <dbReference type="Proteomes" id="UP000237000"/>
    </source>
</evidence>
<keyword evidence="1" id="KW-0812">Transmembrane</keyword>
<protein>
    <recommendedName>
        <fullName evidence="4">Transmembrane protein</fullName>
    </recommendedName>
</protein>
<keyword evidence="1" id="KW-0472">Membrane</keyword>
<sequence>LLFGFSIMASKFFALFLVIIFFFLIIFSGKTESKPFIDQQCSSNQQSKALQECQSREKYQIKQSLNQYCGYSSDCAKNMNKIKFVSHGIDAVECSNTNFSCPLRVLGTYRWFIIYLILNIVDIMINGRI</sequence>
<feature type="non-terminal residue" evidence="2">
    <location>
        <position position="1"/>
    </location>
</feature>
<dbReference type="EMBL" id="JXTC01000468">
    <property type="protein sequence ID" value="PON51761.1"/>
    <property type="molecule type" value="Genomic_DNA"/>
</dbReference>
<proteinExistence type="predicted"/>
<dbReference type="InParanoid" id="A0A2P5BSI8"/>
<feature type="transmembrane region" description="Helical" evidence="1">
    <location>
        <begin position="108"/>
        <end position="125"/>
    </location>
</feature>
<dbReference type="OrthoDB" id="10305082at2759"/>
<keyword evidence="1" id="KW-1133">Transmembrane helix</keyword>
<evidence type="ECO:0008006" key="4">
    <source>
        <dbReference type="Google" id="ProtNLM"/>
    </source>
</evidence>
<accession>A0A2P5BSI8</accession>
<name>A0A2P5BSI8_TREOI</name>
<comment type="caution">
    <text evidence="2">The sequence shown here is derived from an EMBL/GenBank/DDBJ whole genome shotgun (WGS) entry which is preliminary data.</text>
</comment>
<gene>
    <name evidence="2" type="ORF">TorRG33x02_310460</name>
</gene>